<evidence type="ECO:0000313" key="3">
    <source>
        <dbReference type="Proteomes" id="UP000186406"/>
    </source>
</evidence>
<protein>
    <submittedName>
        <fullName evidence="2">Uncharacterized protein</fullName>
    </submittedName>
</protein>
<keyword evidence="1" id="KW-0472">Membrane</keyword>
<keyword evidence="3" id="KW-1185">Reference proteome</keyword>
<sequence length="298" mass="32398">MTEADSVKRPERRHARLAIGLVAGVALVALGAFGGFLWFQSHARQACVTGIVWQPDHATIDPHGDWQKLGAETLLIQWSAIDGEALLPVPGMPWFQPQPNWTRIAAEPWARKVVLGLAGDFSEAASRKDVAQLAKASRLIAAAARELPLDIAGYYFPAEVDPTWTEAPSLAKLLAPLPRPLWISVYDGRNIGPEALADWLETWLPKDIGVFFQDGVGVYARTPEVAARYVDVLAARLGRDRLAVIVEAFRPKVGGGFRPATPEELRPQIAAYGGTPRFLFDGPHYVSPALVAALGCRS</sequence>
<dbReference type="Gene3D" id="3.20.20.80">
    <property type="entry name" value="Glycosidases"/>
    <property type="match status" value="1"/>
</dbReference>
<organism evidence="2 3">
    <name type="scientific">Pseudoxanthobacter soli DSM 19599</name>
    <dbReference type="NCBI Taxonomy" id="1123029"/>
    <lineage>
        <taxon>Bacteria</taxon>
        <taxon>Pseudomonadati</taxon>
        <taxon>Pseudomonadota</taxon>
        <taxon>Alphaproteobacteria</taxon>
        <taxon>Hyphomicrobiales</taxon>
        <taxon>Segnochrobactraceae</taxon>
        <taxon>Pseudoxanthobacter</taxon>
    </lineage>
</organism>
<evidence type="ECO:0000313" key="2">
    <source>
        <dbReference type="EMBL" id="SHO66788.1"/>
    </source>
</evidence>
<reference evidence="2 3" key="1">
    <citation type="submission" date="2016-12" db="EMBL/GenBank/DDBJ databases">
        <authorList>
            <person name="Song W.-J."/>
            <person name="Kurnit D.M."/>
        </authorList>
    </citation>
    <scope>NUCLEOTIDE SEQUENCE [LARGE SCALE GENOMIC DNA]</scope>
    <source>
        <strain evidence="2 3">DSM 19599</strain>
    </source>
</reference>
<proteinExistence type="predicted"/>
<dbReference type="STRING" id="1123029.SAMN02745172_03447"/>
<dbReference type="RefSeq" id="WP_073631000.1">
    <property type="nucleotide sequence ID" value="NZ_FRXO01000008.1"/>
</dbReference>
<feature type="transmembrane region" description="Helical" evidence="1">
    <location>
        <begin position="17"/>
        <end position="39"/>
    </location>
</feature>
<gene>
    <name evidence="2" type="ORF">SAMN02745172_03447</name>
</gene>
<keyword evidence="1" id="KW-1133">Transmembrane helix</keyword>
<dbReference type="EMBL" id="FRXO01000008">
    <property type="protein sequence ID" value="SHO66788.1"/>
    <property type="molecule type" value="Genomic_DNA"/>
</dbReference>
<dbReference type="AlphaFoldDB" id="A0A1M7ZPG4"/>
<evidence type="ECO:0000256" key="1">
    <source>
        <dbReference type="SAM" id="Phobius"/>
    </source>
</evidence>
<name>A0A1M7ZPG4_9HYPH</name>
<accession>A0A1M7ZPG4</accession>
<dbReference type="OrthoDB" id="8445543at2"/>
<keyword evidence="1" id="KW-0812">Transmembrane</keyword>
<dbReference type="Proteomes" id="UP000186406">
    <property type="component" value="Unassembled WGS sequence"/>
</dbReference>